<evidence type="ECO:0000313" key="2">
    <source>
        <dbReference type="EMBL" id="CAE8698374.1"/>
    </source>
</evidence>
<evidence type="ECO:0000256" key="1">
    <source>
        <dbReference type="SAM" id="MobiDB-lite"/>
    </source>
</evidence>
<feature type="region of interest" description="Disordered" evidence="1">
    <location>
        <begin position="76"/>
        <end position="117"/>
    </location>
</feature>
<feature type="compositionally biased region" description="Low complexity" evidence="1">
    <location>
        <begin position="1017"/>
        <end position="1033"/>
    </location>
</feature>
<feature type="compositionally biased region" description="Low complexity" evidence="1">
    <location>
        <begin position="76"/>
        <end position="90"/>
    </location>
</feature>
<organism evidence="2 3">
    <name type="scientific">Polarella glacialis</name>
    <name type="common">Dinoflagellate</name>
    <dbReference type="NCBI Taxonomy" id="89957"/>
    <lineage>
        <taxon>Eukaryota</taxon>
        <taxon>Sar</taxon>
        <taxon>Alveolata</taxon>
        <taxon>Dinophyceae</taxon>
        <taxon>Suessiales</taxon>
        <taxon>Suessiaceae</taxon>
        <taxon>Polarella</taxon>
    </lineage>
</organism>
<feature type="region of interest" description="Disordered" evidence="1">
    <location>
        <begin position="1"/>
        <end position="24"/>
    </location>
</feature>
<feature type="non-terminal residue" evidence="2">
    <location>
        <position position="1097"/>
    </location>
</feature>
<name>A0A813KEM1_POLGL</name>
<protein>
    <submittedName>
        <fullName evidence="2">Uncharacterized protein</fullName>
    </submittedName>
</protein>
<sequence>MMCCLLPTGWSRQPAEEAGPDPKLAGSYSRWTPWKHQLVPPTLGAPAASSHESSRLDRVGSHPECSCLAQQVAGFSTRPSRSSTPRTGSGWPQLPVDESSASLCRGQPSAEASDSQGVAALRRTLPSALRCLQPRSLAPWWVEAIILDGLINRPEWTTSTTSRITFANTVTMTSTATTATQALFVASTHLAVSGERLLKVDPLDLAGKALFFQKEELSFSAFSKRRARTQFPGFDLGAMRLVSDARKSHLAPLWHSKNGLPGEEESNFGGTLDTACATAYALKALGPISMPGWTLLCLSSAAAEIAILKPAHPAFTAACRWLCSSPTAAAQLMRDCWAIAGNNHNSSNNINHTNQLPAMDRRQPPARFATCSVSSSTCSSIFKTEEAAPVASIVMSSSGAKDSCNNNNNNNKHKEEGQAEAEDADPPTSERPVQLRSPAPGACESGEERGRQLCPELSEEEPKLCPETAPTTTTAITTATTTATTTARPSSARPEEADILSGERHRQNATVRPRSDAHQPQHKQQKASDQKDEHLSQQHPQEQQEKHQHHQHHQQLELPVLQRQVSEPGLQLTRRQQEVALEKKTRSLRMMEETLRQLPKSRDRSLGLEKIRRLWALTTAKAAEPGSAAAVAACGAWSPLLEEVYSIIGRLNDAQASLPGLSGSVEVGQAAGAAGAAGEKALVQSSGVASSAASACVPGENGHEDSAAARQSSKRQMSQAGSTAPASPCNLISDSSDEEAEILSHLKQPELRRRPVSASCATLTAKRQRLVPTPKAAPTLVGAMIDVEVLDSPAAQARRGAFQRGQRPARLPEQVEVAARRRPCPLQSAPFGGPPVGRFKHGLSLNGPTLRDRSRSTSRGRSRELLLPVATPTASRGSASSGSRSLGSGALAAPCSPLWSSRPFGASSFTSPAQTRSPWTVSPASSNGHNTPHSNSTVPLFFSPEASSDDILAMAAAAATRRSPSAVSAVNVVASPPPASKGVLSKVFCGGFLVRDRTWAKTEIPDKFKKMVKNPWASTTTDSASSSAALKTSNAPWKARRQPPGSAVPDGSATTATPLQRSEVHTPPPGLGSMRLILGRAEAAETPPPLPPLRPTP</sequence>
<feature type="region of interest" description="Disordered" evidence="1">
    <location>
        <begin position="826"/>
        <end position="887"/>
    </location>
</feature>
<dbReference type="Proteomes" id="UP000626109">
    <property type="component" value="Unassembled WGS sequence"/>
</dbReference>
<evidence type="ECO:0000313" key="3">
    <source>
        <dbReference type="Proteomes" id="UP000626109"/>
    </source>
</evidence>
<feature type="compositionally biased region" description="Polar residues" evidence="1">
    <location>
        <begin position="907"/>
        <end position="938"/>
    </location>
</feature>
<accession>A0A813KEM1</accession>
<feature type="compositionally biased region" description="Pro residues" evidence="1">
    <location>
        <begin position="1086"/>
        <end position="1097"/>
    </location>
</feature>
<feature type="region of interest" description="Disordered" evidence="1">
    <location>
        <begin position="397"/>
        <end position="556"/>
    </location>
</feature>
<feature type="region of interest" description="Disordered" evidence="1">
    <location>
        <begin position="907"/>
        <end position="940"/>
    </location>
</feature>
<feature type="compositionally biased region" description="Low complexity" evidence="1">
    <location>
        <begin position="468"/>
        <end position="487"/>
    </location>
</feature>
<dbReference type="AlphaFoldDB" id="A0A813KEM1"/>
<feature type="compositionally biased region" description="Polar residues" evidence="1">
    <location>
        <begin position="709"/>
        <end position="734"/>
    </location>
</feature>
<feature type="compositionally biased region" description="Low complexity" evidence="1">
    <location>
        <begin position="874"/>
        <end position="887"/>
    </location>
</feature>
<proteinExistence type="predicted"/>
<feature type="compositionally biased region" description="Basic and acidic residues" evidence="1">
    <location>
        <begin position="493"/>
        <end position="506"/>
    </location>
</feature>
<feature type="region of interest" description="Disordered" evidence="1">
    <location>
        <begin position="1017"/>
        <end position="1097"/>
    </location>
</feature>
<gene>
    <name evidence="2" type="ORF">PGLA2088_LOCUS30706</name>
</gene>
<comment type="caution">
    <text evidence="2">The sequence shown here is derived from an EMBL/GenBank/DDBJ whole genome shotgun (WGS) entry which is preliminary data.</text>
</comment>
<feature type="region of interest" description="Disordered" evidence="1">
    <location>
        <begin position="693"/>
        <end position="740"/>
    </location>
</feature>
<reference evidence="2" key="1">
    <citation type="submission" date="2021-02" db="EMBL/GenBank/DDBJ databases">
        <authorList>
            <person name="Dougan E. K."/>
            <person name="Rhodes N."/>
            <person name="Thang M."/>
            <person name="Chan C."/>
        </authorList>
    </citation>
    <scope>NUCLEOTIDE SEQUENCE</scope>
</reference>
<dbReference type="EMBL" id="CAJNNW010028940">
    <property type="protein sequence ID" value="CAE8698374.1"/>
    <property type="molecule type" value="Genomic_DNA"/>
</dbReference>
<feature type="compositionally biased region" description="Basic and acidic residues" evidence="1">
    <location>
        <begin position="526"/>
        <end position="546"/>
    </location>
</feature>